<comment type="caution">
    <text evidence="2">The sequence shown here is derived from an EMBL/GenBank/DDBJ whole genome shotgun (WGS) entry which is preliminary data.</text>
</comment>
<dbReference type="SMART" id="SM00905">
    <property type="entry name" value="FolB"/>
    <property type="match status" value="1"/>
</dbReference>
<gene>
    <name evidence="2" type="ORF">DFR49_1136</name>
</gene>
<dbReference type="Gene3D" id="3.30.1130.10">
    <property type="match status" value="1"/>
</dbReference>
<dbReference type="SUPFAM" id="SSF55620">
    <property type="entry name" value="Tetrahydrobiopterin biosynthesis enzymes-like"/>
    <property type="match status" value="1"/>
</dbReference>
<dbReference type="InterPro" id="IPR006157">
    <property type="entry name" value="FolB_dom"/>
</dbReference>
<dbReference type="GO" id="GO:0006760">
    <property type="term" value="P:folic acid-containing compound metabolic process"/>
    <property type="evidence" value="ECO:0007669"/>
    <property type="project" value="InterPro"/>
</dbReference>
<evidence type="ECO:0000259" key="1">
    <source>
        <dbReference type="SMART" id="SM00905"/>
    </source>
</evidence>
<accession>A0A397PLN8</accession>
<reference evidence="2 3" key="1">
    <citation type="submission" date="2018-08" db="EMBL/GenBank/DDBJ databases">
        <title>Genomic Encyclopedia of Type Strains, Phase IV (KMG-IV): sequencing the most valuable type-strain genomes for metagenomic binning, comparative biology and taxonomic classification.</title>
        <authorList>
            <person name="Goeker M."/>
        </authorList>
    </citation>
    <scope>NUCLEOTIDE SEQUENCE [LARGE SCALE GENOMIC DNA]</scope>
    <source>
        <strain evidence="2 3">DSM 25527</strain>
    </source>
</reference>
<dbReference type="Proteomes" id="UP000266568">
    <property type="component" value="Unassembled WGS sequence"/>
</dbReference>
<feature type="domain" description="Dihydroneopterin aldolase/epimerase" evidence="1">
    <location>
        <begin position="7"/>
        <end position="115"/>
    </location>
</feature>
<keyword evidence="3" id="KW-1185">Reference proteome</keyword>
<dbReference type="RefSeq" id="WP_119034687.1">
    <property type="nucleotide sequence ID" value="NZ_QXDC01000002.1"/>
</dbReference>
<organism evidence="2 3">
    <name type="scientific">Hephaestia caeni</name>
    <dbReference type="NCBI Taxonomy" id="645617"/>
    <lineage>
        <taxon>Bacteria</taxon>
        <taxon>Pseudomonadati</taxon>
        <taxon>Pseudomonadota</taxon>
        <taxon>Alphaproteobacteria</taxon>
        <taxon>Sphingomonadales</taxon>
        <taxon>Sphingomonadaceae</taxon>
        <taxon>Hephaestia</taxon>
    </lineage>
</organism>
<evidence type="ECO:0000313" key="3">
    <source>
        <dbReference type="Proteomes" id="UP000266568"/>
    </source>
</evidence>
<name>A0A397PLN8_9SPHN</name>
<dbReference type="EMBL" id="QXDC01000002">
    <property type="protein sequence ID" value="RIA46591.1"/>
    <property type="molecule type" value="Genomic_DNA"/>
</dbReference>
<dbReference type="GO" id="GO:0004150">
    <property type="term" value="F:dihydroneopterin aldolase activity"/>
    <property type="evidence" value="ECO:0007669"/>
    <property type="project" value="InterPro"/>
</dbReference>
<proteinExistence type="predicted"/>
<dbReference type="OrthoDB" id="7594733at2"/>
<protein>
    <submittedName>
        <fullName evidence="2">Dihydroneopterin aldolase</fullName>
    </submittedName>
</protein>
<dbReference type="InterPro" id="IPR043133">
    <property type="entry name" value="GTP-CH-I_C/QueF"/>
</dbReference>
<dbReference type="Pfam" id="PF02152">
    <property type="entry name" value="FolB"/>
    <property type="match status" value="1"/>
</dbReference>
<dbReference type="AlphaFoldDB" id="A0A397PLN8"/>
<evidence type="ECO:0000313" key="2">
    <source>
        <dbReference type="EMBL" id="RIA46591.1"/>
    </source>
</evidence>
<sequence length="119" mass="13385">MSAVFTTILDGLEVTMRLGIHEGEVTTPQRVRLSVWMEVDYGAHPPADRIDEALDYDFVRRGIHDFAGRHFALQETLCEAIAALCLRDPRVRSVRVRSMKPDIYPDAAIGCEIVRMAGE</sequence>